<dbReference type="EMBL" id="UINC01102436">
    <property type="protein sequence ID" value="SVC64064.1"/>
    <property type="molecule type" value="Genomic_DNA"/>
</dbReference>
<dbReference type="Gene3D" id="3.40.720.10">
    <property type="entry name" value="Alkaline Phosphatase, subunit A"/>
    <property type="match status" value="1"/>
</dbReference>
<evidence type="ECO:0008006" key="2">
    <source>
        <dbReference type="Google" id="ProtNLM"/>
    </source>
</evidence>
<gene>
    <name evidence="1" type="ORF">METZ01_LOCUS316918</name>
</gene>
<dbReference type="InterPro" id="IPR002591">
    <property type="entry name" value="Phosphodiest/P_Trfase"/>
</dbReference>
<dbReference type="SUPFAM" id="SSF53649">
    <property type="entry name" value="Alkaline phosphatase-like"/>
    <property type="match status" value="1"/>
</dbReference>
<dbReference type="Pfam" id="PF01663">
    <property type="entry name" value="Phosphodiest"/>
    <property type="match status" value="1"/>
</dbReference>
<proteinExistence type="predicted"/>
<sequence>MSIKPERVFVLGIDGAMGSAVRDGKTPNIDALVVDGTVSYSAQAVLPSASYQNWGALLHGVGAEKHGIDSGNPISEDVPWPSYLKVLQKAYP</sequence>
<dbReference type="AlphaFoldDB" id="A0A382NS96"/>
<name>A0A382NS96_9ZZZZ</name>
<feature type="non-terminal residue" evidence="1">
    <location>
        <position position="92"/>
    </location>
</feature>
<reference evidence="1" key="1">
    <citation type="submission" date="2018-05" db="EMBL/GenBank/DDBJ databases">
        <authorList>
            <person name="Lanie J.A."/>
            <person name="Ng W.-L."/>
            <person name="Kazmierczak K.M."/>
            <person name="Andrzejewski T.M."/>
            <person name="Davidsen T.M."/>
            <person name="Wayne K.J."/>
            <person name="Tettelin H."/>
            <person name="Glass J.I."/>
            <person name="Rusch D."/>
            <person name="Podicherti R."/>
            <person name="Tsui H.-C.T."/>
            <person name="Winkler M.E."/>
        </authorList>
    </citation>
    <scope>NUCLEOTIDE SEQUENCE</scope>
</reference>
<organism evidence="1">
    <name type="scientific">marine metagenome</name>
    <dbReference type="NCBI Taxonomy" id="408172"/>
    <lineage>
        <taxon>unclassified sequences</taxon>
        <taxon>metagenomes</taxon>
        <taxon>ecological metagenomes</taxon>
    </lineage>
</organism>
<evidence type="ECO:0000313" key="1">
    <source>
        <dbReference type="EMBL" id="SVC64064.1"/>
    </source>
</evidence>
<accession>A0A382NS96</accession>
<protein>
    <recommendedName>
        <fullName evidence="2">Metalloenzyme domain-containing protein</fullName>
    </recommendedName>
</protein>
<dbReference type="InterPro" id="IPR017850">
    <property type="entry name" value="Alkaline_phosphatase_core_sf"/>
</dbReference>